<accession>A0ABN7UPC0</accession>
<evidence type="ECO:0000313" key="1">
    <source>
        <dbReference type="EMBL" id="CAG8645351.1"/>
    </source>
</evidence>
<proteinExistence type="predicted"/>
<dbReference type="EMBL" id="CAJVQB010004780">
    <property type="protein sequence ID" value="CAG8645351.1"/>
    <property type="molecule type" value="Genomic_DNA"/>
</dbReference>
<protein>
    <submittedName>
        <fullName evidence="1">1186_t:CDS:1</fullName>
    </submittedName>
</protein>
<sequence>MSLYVISEIVAVLKQDGFLELSEPSTTMYDAGPATKNEIEQPEDKNVTQQSDYTMYPQYFNIFKNAVHFLVMEVFDEIAEGKKVTDDWFKGLNFTGSWITSIIRKEYDIRAKIRDYADEITSDLLDKKVIFKSDLKEIFLSIMASDRLINILRPKIQKEYKEYELIVSYSDDFFALFNHWLCIDTVAKEILFKTRDSYSNEVLKLIREELQLYDCTNDEIIPYLNNLLSAKGQYFIFSIPFCKNVTRYVRSIIEGITINRSLAYLKQCLINIENDVKSGEDWTLKEDREQLICINSYAHLFRENEQKLIALRNFIKYCYQAHRIENIKLACEKIISDLINLLFN</sequence>
<dbReference type="Proteomes" id="UP000789901">
    <property type="component" value="Unassembled WGS sequence"/>
</dbReference>
<name>A0ABN7UPC0_GIGMA</name>
<evidence type="ECO:0000313" key="2">
    <source>
        <dbReference type="Proteomes" id="UP000789901"/>
    </source>
</evidence>
<comment type="caution">
    <text evidence="1">The sequence shown here is derived from an EMBL/GenBank/DDBJ whole genome shotgun (WGS) entry which is preliminary data.</text>
</comment>
<organism evidence="1 2">
    <name type="scientific">Gigaspora margarita</name>
    <dbReference type="NCBI Taxonomy" id="4874"/>
    <lineage>
        <taxon>Eukaryota</taxon>
        <taxon>Fungi</taxon>
        <taxon>Fungi incertae sedis</taxon>
        <taxon>Mucoromycota</taxon>
        <taxon>Glomeromycotina</taxon>
        <taxon>Glomeromycetes</taxon>
        <taxon>Diversisporales</taxon>
        <taxon>Gigasporaceae</taxon>
        <taxon>Gigaspora</taxon>
    </lineage>
</organism>
<keyword evidence="2" id="KW-1185">Reference proteome</keyword>
<gene>
    <name evidence="1" type="ORF">GMARGA_LOCUS9066</name>
</gene>
<reference evidence="1 2" key="1">
    <citation type="submission" date="2021-06" db="EMBL/GenBank/DDBJ databases">
        <authorList>
            <person name="Kallberg Y."/>
            <person name="Tangrot J."/>
            <person name="Rosling A."/>
        </authorList>
    </citation>
    <scope>NUCLEOTIDE SEQUENCE [LARGE SCALE GENOMIC DNA]</scope>
    <source>
        <strain evidence="1 2">120-4 pot B 10/14</strain>
    </source>
</reference>